<sequence>MDVPNDNYIPQNLPLKVTEDSSTTTRSPNVLVLDPNKYEELQLKNQNLLKDQSPEDTRKKINILLRKYITKLFLEKYGNKKSYGKTRLEKRLSNKTVEVNNNIISSPLNKRIPKVDQESKFLTADTLWSLKNKTIGKIKKIFSIFTVIKFNNTECNATNWAGTWQGVCYTSSECTQMGGTAFGNCASGYGVCCVFRGSCGDSSSRNCSYFKSPNYPDYYPSTGPVITPTTTLAPVTTTGATPDPRLHWYYYKKGRGDKELDDVLSSKQTSSDSLSCVFSVYKTNSDVKQIRIDFIDLDLASPTNGTCVTERLVITGQNSNDQIPVLCGYNTGQHVYVDVSQLNGPLQIMVLSTTGSRKRFKMRICQYTDVCSTSQNNCLQYYTGVTGVIESFNYDQAAMFNRSTPGYFNNLNYAICIRREAGYCSITYRNVQGGQTYPFQLVNELPSGQLTVPQGQAGVDILNCPDDYIIIDGTRLCGDRFNDGSTSANFSMNAPVVDTSAGPIVINVRTNGNVTGLGFKLYYTQNPCT</sequence>
<reference evidence="6" key="1">
    <citation type="submission" date="2025-08" db="UniProtKB">
        <authorList>
            <consortium name="RefSeq"/>
        </authorList>
    </citation>
    <scope>IDENTIFICATION</scope>
    <source>
        <tissue evidence="6">Gonads</tissue>
    </source>
</reference>
<dbReference type="InterPro" id="IPR035914">
    <property type="entry name" value="Sperma_CUB_dom_sf"/>
</dbReference>
<evidence type="ECO:0000313" key="5">
    <source>
        <dbReference type="Proteomes" id="UP000504635"/>
    </source>
</evidence>
<dbReference type="Gene3D" id="2.60.120.290">
    <property type="entry name" value="Spermadhesin, CUB domain"/>
    <property type="match status" value="1"/>
</dbReference>
<comment type="caution">
    <text evidence="2">Lacks conserved residue(s) required for the propagation of feature annotation.</text>
</comment>
<dbReference type="AlphaFoldDB" id="A0A6J2YNF6"/>
<accession>A0A6J2YNF6</accession>
<dbReference type="InterPro" id="IPR058698">
    <property type="entry name" value="CUB_metazoa"/>
</dbReference>
<dbReference type="PANTHER" id="PTHR33236">
    <property type="entry name" value="INTRAFLAGELLAR TRANSPORT PROTEIN 122 FAMILY PROTEIN-RELATED"/>
    <property type="match status" value="1"/>
</dbReference>
<dbReference type="Proteomes" id="UP000504635">
    <property type="component" value="Unplaced"/>
</dbReference>
<dbReference type="Pfam" id="PF26080">
    <property type="entry name" value="CUB_animal"/>
    <property type="match status" value="1"/>
</dbReference>
<gene>
    <name evidence="6" type="primary">LOC115888705</name>
</gene>
<keyword evidence="1" id="KW-1015">Disulfide bond</keyword>
<evidence type="ECO:0000256" key="3">
    <source>
        <dbReference type="SAM" id="MobiDB-lite"/>
    </source>
</evidence>
<protein>
    <submittedName>
        <fullName evidence="6">Uncharacterized protein LOC115888705</fullName>
    </submittedName>
</protein>
<dbReference type="InParanoid" id="A0A6J2YNF6"/>
<proteinExistence type="predicted"/>
<name>A0A6J2YNF6_SITOR</name>
<dbReference type="PROSITE" id="PS01180">
    <property type="entry name" value="CUB"/>
    <property type="match status" value="1"/>
</dbReference>
<feature type="domain" description="CUB" evidence="4">
    <location>
        <begin position="199"/>
        <end position="367"/>
    </location>
</feature>
<dbReference type="RefSeq" id="XP_030764365.1">
    <property type="nucleotide sequence ID" value="XM_030908505.1"/>
</dbReference>
<evidence type="ECO:0000259" key="4">
    <source>
        <dbReference type="PROSITE" id="PS01180"/>
    </source>
</evidence>
<organism evidence="5 6">
    <name type="scientific">Sitophilus oryzae</name>
    <name type="common">Rice weevil</name>
    <name type="synonym">Curculio oryzae</name>
    <dbReference type="NCBI Taxonomy" id="7048"/>
    <lineage>
        <taxon>Eukaryota</taxon>
        <taxon>Metazoa</taxon>
        <taxon>Ecdysozoa</taxon>
        <taxon>Arthropoda</taxon>
        <taxon>Hexapoda</taxon>
        <taxon>Insecta</taxon>
        <taxon>Pterygota</taxon>
        <taxon>Neoptera</taxon>
        <taxon>Endopterygota</taxon>
        <taxon>Coleoptera</taxon>
        <taxon>Polyphaga</taxon>
        <taxon>Cucujiformia</taxon>
        <taxon>Curculionidae</taxon>
        <taxon>Dryophthorinae</taxon>
        <taxon>Sitophilus</taxon>
    </lineage>
</organism>
<dbReference type="InterPro" id="IPR000859">
    <property type="entry name" value="CUB_dom"/>
</dbReference>
<dbReference type="OrthoDB" id="6479909at2759"/>
<dbReference type="KEGG" id="soy:115888705"/>
<evidence type="ECO:0000256" key="2">
    <source>
        <dbReference type="PROSITE-ProRule" id="PRU00059"/>
    </source>
</evidence>
<feature type="region of interest" description="Disordered" evidence="3">
    <location>
        <begin position="1"/>
        <end position="27"/>
    </location>
</feature>
<keyword evidence="5" id="KW-1185">Reference proteome</keyword>
<dbReference type="GeneID" id="115888705"/>
<evidence type="ECO:0000256" key="1">
    <source>
        <dbReference type="ARBA" id="ARBA00023157"/>
    </source>
</evidence>
<dbReference type="PANTHER" id="PTHR33236:SF11">
    <property type="entry name" value="CUB DOMAIN-CONTAINING PROTEIN"/>
    <property type="match status" value="1"/>
</dbReference>
<evidence type="ECO:0000313" key="6">
    <source>
        <dbReference type="RefSeq" id="XP_030764365.1"/>
    </source>
</evidence>